<sequence>GPGNLQRAGSQLRALRPRDHRRAQPVARRPGRRGRPPDQGRHRPPRRHRQPGPTPRGHRRGRLRGGRL</sequence>
<feature type="non-terminal residue" evidence="2">
    <location>
        <position position="68"/>
    </location>
</feature>
<protein>
    <submittedName>
        <fullName evidence="2">Uncharacterized protein</fullName>
    </submittedName>
</protein>
<reference evidence="2" key="1">
    <citation type="submission" date="2020-02" db="EMBL/GenBank/DDBJ databases">
        <authorList>
            <person name="Meier V. D."/>
        </authorList>
    </citation>
    <scope>NUCLEOTIDE SEQUENCE</scope>
    <source>
        <strain evidence="2">AVDCRST_MAG49</strain>
    </source>
</reference>
<evidence type="ECO:0000256" key="1">
    <source>
        <dbReference type="SAM" id="MobiDB-lite"/>
    </source>
</evidence>
<dbReference type="EMBL" id="CADCWG010000277">
    <property type="protein sequence ID" value="CAA9573309.1"/>
    <property type="molecule type" value="Genomic_DNA"/>
</dbReference>
<feature type="non-terminal residue" evidence="2">
    <location>
        <position position="1"/>
    </location>
</feature>
<feature type="region of interest" description="Disordered" evidence="1">
    <location>
        <begin position="1"/>
        <end position="68"/>
    </location>
</feature>
<dbReference type="AlphaFoldDB" id="A0A6J4VA31"/>
<name>A0A6J4VA31_9BACT</name>
<accession>A0A6J4VA31</accession>
<proteinExistence type="predicted"/>
<feature type="compositionally biased region" description="Basic residues" evidence="1">
    <location>
        <begin position="18"/>
        <end position="34"/>
    </location>
</feature>
<gene>
    <name evidence="2" type="ORF">AVDCRST_MAG49-3868</name>
</gene>
<evidence type="ECO:0000313" key="2">
    <source>
        <dbReference type="EMBL" id="CAA9573309.1"/>
    </source>
</evidence>
<organism evidence="2">
    <name type="scientific">uncultured Thermomicrobiales bacterium</name>
    <dbReference type="NCBI Taxonomy" id="1645740"/>
    <lineage>
        <taxon>Bacteria</taxon>
        <taxon>Pseudomonadati</taxon>
        <taxon>Thermomicrobiota</taxon>
        <taxon>Thermomicrobia</taxon>
        <taxon>Thermomicrobiales</taxon>
        <taxon>environmental samples</taxon>
    </lineage>
</organism>
<feature type="compositionally biased region" description="Basic residues" evidence="1">
    <location>
        <begin position="42"/>
        <end position="68"/>
    </location>
</feature>